<feature type="active site" description="Proton acceptor" evidence="20">
    <location>
        <position position="71"/>
    </location>
</feature>
<keyword evidence="6" id="KW-0444">Lipid biosynthesis</keyword>
<keyword evidence="26" id="KW-1185">Reference proteome</keyword>
<keyword evidence="12 24" id="KW-0418">Kinase</keyword>
<keyword evidence="11 22" id="KW-0547">Nucleotide-binding</keyword>
<evidence type="ECO:0000256" key="13">
    <source>
        <dbReference type="ARBA" id="ARBA00022840"/>
    </source>
</evidence>
<keyword evidence="5" id="KW-1003">Cell membrane</keyword>
<evidence type="ECO:0000256" key="23">
    <source>
        <dbReference type="PIRSR" id="PIRSR600829-4"/>
    </source>
</evidence>
<comment type="caution">
    <text evidence="24">Lacks conserved residue(s) required for the propagation of feature annotation.</text>
</comment>
<protein>
    <recommendedName>
        <fullName evidence="4 24">Diacylglycerol kinase</fullName>
        <ecNumber evidence="3 24">2.7.1.107</ecNumber>
    </recommendedName>
</protein>
<evidence type="ECO:0000256" key="5">
    <source>
        <dbReference type="ARBA" id="ARBA00022475"/>
    </source>
</evidence>
<keyword evidence="17 24" id="KW-0472">Membrane</keyword>
<evidence type="ECO:0000313" key="26">
    <source>
        <dbReference type="Proteomes" id="UP000051184"/>
    </source>
</evidence>
<keyword evidence="9 24" id="KW-0812">Transmembrane</keyword>
<feature type="binding site" evidence="21">
    <location>
        <position position="71"/>
    </location>
    <ligand>
        <name>substrate</name>
    </ligand>
</feature>
<evidence type="ECO:0000256" key="6">
    <source>
        <dbReference type="ARBA" id="ARBA00022516"/>
    </source>
</evidence>
<dbReference type="InterPro" id="IPR000829">
    <property type="entry name" value="DAGK"/>
</dbReference>
<feature type="binding site" evidence="23">
    <location>
        <position position="78"/>
    </location>
    <ligand>
        <name>a divalent metal cation</name>
        <dbReference type="ChEBI" id="CHEBI:60240"/>
    </ligand>
</feature>
<evidence type="ECO:0000256" key="21">
    <source>
        <dbReference type="PIRSR" id="PIRSR600829-2"/>
    </source>
</evidence>
<name>A0A0P1INU4_9RHOB</name>
<evidence type="ECO:0000256" key="24">
    <source>
        <dbReference type="RuleBase" id="RU363065"/>
    </source>
</evidence>
<dbReference type="PANTHER" id="PTHR34299">
    <property type="entry name" value="DIACYLGLYCEROL KINASE"/>
    <property type="match status" value="1"/>
</dbReference>
<evidence type="ECO:0000256" key="12">
    <source>
        <dbReference type="ARBA" id="ARBA00022777"/>
    </source>
</evidence>
<dbReference type="InterPro" id="IPR033718">
    <property type="entry name" value="DAGK_prok"/>
</dbReference>
<comment type="subcellular location">
    <subcellularLocation>
        <location evidence="1 24">Cell inner membrane</location>
        <topology evidence="1 24">Multi-pass membrane protein</topology>
    </subcellularLocation>
</comment>
<comment type="catalytic activity">
    <reaction evidence="24">
        <text>a 1,2-diacyl-sn-glycerol + ATP = a 1,2-diacyl-sn-glycero-3-phosphate + ADP + H(+)</text>
        <dbReference type="Rhea" id="RHEA:10272"/>
        <dbReference type="ChEBI" id="CHEBI:15378"/>
        <dbReference type="ChEBI" id="CHEBI:17815"/>
        <dbReference type="ChEBI" id="CHEBI:30616"/>
        <dbReference type="ChEBI" id="CHEBI:58608"/>
        <dbReference type="ChEBI" id="CHEBI:456216"/>
        <dbReference type="EC" id="2.7.1.107"/>
    </reaction>
</comment>
<evidence type="ECO:0000256" key="14">
    <source>
        <dbReference type="ARBA" id="ARBA00022842"/>
    </source>
</evidence>
<dbReference type="STRING" id="1715691.TA5113_02861"/>
<feature type="binding site" evidence="21">
    <location>
        <begin position="32"/>
        <end position="36"/>
    </location>
    <ligand>
        <name>substrate</name>
    </ligand>
</feature>
<keyword evidence="15 24" id="KW-1133">Transmembrane helix</keyword>
<feature type="binding site" evidence="21">
    <location>
        <position position="100"/>
    </location>
    <ligand>
        <name>substrate</name>
    </ligand>
</feature>
<evidence type="ECO:0000256" key="7">
    <source>
        <dbReference type="ARBA" id="ARBA00022519"/>
    </source>
</evidence>
<dbReference type="EMBL" id="CYUE01000012">
    <property type="protein sequence ID" value="CUK25276.1"/>
    <property type="molecule type" value="Genomic_DNA"/>
</dbReference>
<feature type="binding site" evidence="22">
    <location>
        <position position="78"/>
    </location>
    <ligand>
        <name>ATP</name>
        <dbReference type="ChEBI" id="CHEBI:30616"/>
    </ligand>
</feature>
<keyword evidence="18" id="KW-0594">Phospholipid biosynthesis</keyword>
<evidence type="ECO:0000256" key="10">
    <source>
        <dbReference type="ARBA" id="ARBA00022723"/>
    </source>
</evidence>
<proteinExistence type="inferred from homology"/>
<evidence type="ECO:0000256" key="22">
    <source>
        <dbReference type="PIRSR" id="PIRSR600829-3"/>
    </source>
</evidence>
<keyword evidence="7 24" id="KW-0997">Cell inner membrane</keyword>
<feature type="binding site" evidence="21">
    <location>
        <position position="11"/>
    </location>
    <ligand>
        <name>substrate</name>
    </ligand>
</feature>
<evidence type="ECO:0000256" key="18">
    <source>
        <dbReference type="ARBA" id="ARBA00023209"/>
    </source>
</evidence>
<comment type="cofactor">
    <cofactor evidence="23">
        <name>Mg(2+)</name>
        <dbReference type="ChEBI" id="CHEBI:18420"/>
    </cofactor>
    <text evidence="23">Mn(2+), Zn(2+), Cd(2+) and Co(2+) support activity to lesser extents.</text>
</comment>
<dbReference type="InterPro" id="IPR036945">
    <property type="entry name" value="DAGK_sf"/>
</dbReference>
<evidence type="ECO:0000256" key="20">
    <source>
        <dbReference type="PIRSR" id="PIRSR600829-1"/>
    </source>
</evidence>
<dbReference type="GO" id="GO:0005886">
    <property type="term" value="C:plasma membrane"/>
    <property type="evidence" value="ECO:0007669"/>
    <property type="project" value="UniProtKB-SubCell"/>
</dbReference>
<feature type="binding site" evidence="23">
    <location>
        <position position="30"/>
    </location>
    <ligand>
        <name>a divalent metal cation</name>
        <dbReference type="ChEBI" id="CHEBI:60240"/>
    </ligand>
</feature>
<evidence type="ECO:0000256" key="1">
    <source>
        <dbReference type="ARBA" id="ARBA00004429"/>
    </source>
</evidence>
<dbReference type="Gene3D" id="1.10.287.3610">
    <property type="match status" value="1"/>
</dbReference>
<feature type="transmembrane region" description="Helical" evidence="24">
    <location>
        <begin position="98"/>
        <end position="119"/>
    </location>
</feature>
<dbReference type="EC" id="2.7.1.107" evidence="3 24"/>
<dbReference type="GO" id="GO:0004143">
    <property type="term" value="F:ATP-dependent diacylglycerol kinase activity"/>
    <property type="evidence" value="ECO:0007669"/>
    <property type="project" value="UniProtKB-EC"/>
</dbReference>
<dbReference type="CDD" id="cd14264">
    <property type="entry name" value="DAGK_IM"/>
    <property type="match status" value="1"/>
</dbReference>
<keyword evidence="14 23" id="KW-0460">Magnesium</keyword>
<keyword evidence="16 24" id="KW-0443">Lipid metabolism</keyword>
<dbReference type="Proteomes" id="UP000051184">
    <property type="component" value="Unassembled WGS sequence"/>
</dbReference>
<keyword evidence="19 24" id="KW-1208">Phospholipid metabolism</keyword>
<evidence type="ECO:0000256" key="15">
    <source>
        <dbReference type="ARBA" id="ARBA00022989"/>
    </source>
</evidence>
<keyword evidence="10 23" id="KW-0479">Metal-binding</keyword>
<dbReference type="AlphaFoldDB" id="A0A0P1INU4"/>
<reference evidence="26" key="1">
    <citation type="submission" date="2015-09" db="EMBL/GenBank/DDBJ databases">
        <authorList>
            <person name="Rodrigo-Torres Lidia"/>
            <person name="Arahal R.David."/>
        </authorList>
    </citation>
    <scope>NUCLEOTIDE SEQUENCE [LARGE SCALE GENOMIC DNA]</scope>
    <source>
        <strain evidence="26">CECT 5114</strain>
    </source>
</reference>
<dbReference type="GO" id="GO:0006654">
    <property type="term" value="P:phosphatidic acid biosynthetic process"/>
    <property type="evidence" value="ECO:0007669"/>
    <property type="project" value="InterPro"/>
</dbReference>
<evidence type="ECO:0000256" key="17">
    <source>
        <dbReference type="ARBA" id="ARBA00023136"/>
    </source>
</evidence>
<evidence type="ECO:0000256" key="3">
    <source>
        <dbReference type="ARBA" id="ARBA00012133"/>
    </source>
</evidence>
<comment type="function">
    <text evidence="24">Catalyzes the ATP-dependent phosphorylation of sn-l,2-diacylglycerol (DAG) to phosphatidic acid. Involved in the recycling of diacylglycerol produced as a by-product during membrane-derived oligosaccharide (MDO) biosynthesis.</text>
</comment>
<feature type="binding site" evidence="22">
    <location>
        <position position="11"/>
    </location>
    <ligand>
        <name>ATP</name>
        <dbReference type="ChEBI" id="CHEBI:30616"/>
    </ligand>
</feature>
<evidence type="ECO:0000256" key="8">
    <source>
        <dbReference type="ARBA" id="ARBA00022679"/>
    </source>
</evidence>
<dbReference type="GO" id="GO:0005524">
    <property type="term" value="F:ATP binding"/>
    <property type="evidence" value="ECO:0007669"/>
    <property type="project" value="UniProtKB-KW"/>
</dbReference>
<feature type="binding site" evidence="22">
    <location>
        <begin position="96"/>
        <end position="97"/>
    </location>
    <ligand>
        <name>ATP</name>
        <dbReference type="ChEBI" id="CHEBI:30616"/>
    </ligand>
</feature>
<sequence length="120" mass="13130">MANKAPKGHKRLLAAWQNSMAGLKSIWQSEEAFRQECYVLLACTPLAFWITDNPFISAVLIASLLLVLLTEILNTAIEAAIDRIGPERNDLSRLAKDLGSLAVLVSCFMAGLLWIAAFIA</sequence>
<dbReference type="Pfam" id="PF01219">
    <property type="entry name" value="DAGK_prokar"/>
    <property type="match status" value="1"/>
</dbReference>
<evidence type="ECO:0000256" key="9">
    <source>
        <dbReference type="ARBA" id="ARBA00022692"/>
    </source>
</evidence>
<dbReference type="GO" id="GO:0046872">
    <property type="term" value="F:metal ion binding"/>
    <property type="evidence" value="ECO:0007669"/>
    <property type="project" value="UniProtKB-KW"/>
</dbReference>
<gene>
    <name evidence="25" type="primary">dgkA</name>
    <name evidence="25" type="ORF">TA5114_01070</name>
</gene>
<feature type="transmembrane region" description="Helical" evidence="24">
    <location>
        <begin position="55"/>
        <end position="77"/>
    </location>
</feature>
<comment type="similarity">
    <text evidence="2 24">Belongs to the bacterial diacylglycerol kinase family.</text>
</comment>
<keyword evidence="8 24" id="KW-0808">Transferase</keyword>
<dbReference type="PANTHER" id="PTHR34299:SF1">
    <property type="entry name" value="DIACYLGLYCEROL KINASE"/>
    <property type="match status" value="1"/>
</dbReference>
<accession>A0A0P1INU4</accession>
<evidence type="ECO:0000256" key="2">
    <source>
        <dbReference type="ARBA" id="ARBA00005967"/>
    </source>
</evidence>
<dbReference type="OrthoDB" id="7595530at2"/>
<evidence type="ECO:0000313" key="25">
    <source>
        <dbReference type="EMBL" id="CUK25276.1"/>
    </source>
</evidence>
<organism evidence="25 26">
    <name type="scientific">Cognatishimia activa</name>
    <dbReference type="NCBI Taxonomy" id="1715691"/>
    <lineage>
        <taxon>Bacteria</taxon>
        <taxon>Pseudomonadati</taxon>
        <taxon>Pseudomonadota</taxon>
        <taxon>Alphaproteobacteria</taxon>
        <taxon>Rhodobacterales</taxon>
        <taxon>Paracoccaceae</taxon>
        <taxon>Cognatishimia</taxon>
    </lineage>
</organism>
<evidence type="ECO:0000256" key="11">
    <source>
        <dbReference type="ARBA" id="ARBA00022741"/>
    </source>
</evidence>
<evidence type="ECO:0000256" key="16">
    <source>
        <dbReference type="ARBA" id="ARBA00023098"/>
    </source>
</evidence>
<evidence type="ECO:0000256" key="4">
    <source>
        <dbReference type="ARBA" id="ARBA00017575"/>
    </source>
</evidence>
<keyword evidence="13 22" id="KW-0067">ATP-binding</keyword>
<evidence type="ECO:0000256" key="19">
    <source>
        <dbReference type="ARBA" id="ARBA00023264"/>
    </source>
</evidence>
<feature type="binding site" evidence="22">
    <location>
        <position position="30"/>
    </location>
    <ligand>
        <name>ATP</name>
        <dbReference type="ChEBI" id="CHEBI:30616"/>
    </ligand>
</feature>